<reference evidence="5 6" key="1">
    <citation type="submission" date="2020-08" db="EMBL/GenBank/DDBJ databases">
        <title>Genomic Encyclopedia of Type Strains, Phase IV (KMG-IV): sequencing the most valuable type-strain genomes for metagenomic binning, comparative biology and taxonomic classification.</title>
        <authorList>
            <person name="Goeker M."/>
        </authorList>
    </citation>
    <scope>NUCLEOTIDE SEQUENCE [LARGE SCALE GENOMIC DNA]</scope>
    <source>
        <strain evidence="5 6">DSM 15895</strain>
    </source>
</reference>
<evidence type="ECO:0000259" key="4">
    <source>
        <dbReference type="Pfam" id="PF14534"/>
    </source>
</evidence>
<evidence type="ECO:0000256" key="3">
    <source>
        <dbReference type="SAM" id="SignalP"/>
    </source>
</evidence>
<feature type="domain" description="DUF4440" evidence="4">
    <location>
        <begin position="75"/>
        <end position="177"/>
    </location>
</feature>
<evidence type="ECO:0000256" key="1">
    <source>
        <dbReference type="ARBA" id="ARBA00022729"/>
    </source>
</evidence>
<dbReference type="InterPro" id="IPR027843">
    <property type="entry name" value="DUF4440"/>
</dbReference>
<dbReference type="SUPFAM" id="SSF54427">
    <property type="entry name" value="NTF2-like"/>
    <property type="match status" value="1"/>
</dbReference>
<dbReference type="InterPro" id="IPR012640">
    <property type="entry name" value="Membr_lipoprot_lipid_attach_CS"/>
</dbReference>
<dbReference type="RefSeq" id="WP_135502287.1">
    <property type="nucleotide sequence ID" value="NZ_JACHHE010000001.1"/>
</dbReference>
<gene>
    <name evidence="5" type="ORF">HNQ44_000575</name>
</gene>
<proteinExistence type="predicted"/>
<dbReference type="EMBL" id="JACHHE010000001">
    <property type="protein sequence ID" value="MBB5179153.1"/>
    <property type="molecule type" value="Genomic_DNA"/>
</dbReference>
<evidence type="ECO:0000313" key="6">
    <source>
        <dbReference type="Proteomes" id="UP000525923"/>
    </source>
</evidence>
<feature type="region of interest" description="Disordered" evidence="2">
    <location>
        <begin position="23"/>
        <end position="48"/>
    </location>
</feature>
<name>A0A7W8FRM4_9BACL</name>
<dbReference type="Proteomes" id="UP000525923">
    <property type="component" value="Unassembled WGS sequence"/>
</dbReference>
<evidence type="ECO:0000313" key="5">
    <source>
        <dbReference type="EMBL" id="MBB5179153.1"/>
    </source>
</evidence>
<dbReference type="Pfam" id="PF14534">
    <property type="entry name" value="DUF4440"/>
    <property type="match status" value="1"/>
</dbReference>
<dbReference type="AlphaFoldDB" id="A0A7W8FRM4"/>
<feature type="compositionally biased region" description="Polar residues" evidence="2">
    <location>
        <begin position="26"/>
        <end position="39"/>
    </location>
</feature>
<accession>A0A7W8FRM4</accession>
<dbReference type="Gene3D" id="3.10.450.50">
    <property type="match status" value="1"/>
</dbReference>
<keyword evidence="1 3" id="KW-0732">Signal</keyword>
<dbReference type="OrthoDB" id="2839093at2"/>
<keyword evidence="5" id="KW-0413">Isomerase</keyword>
<dbReference type="InterPro" id="IPR032710">
    <property type="entry name" value="NTF2-like_dom_sf"/>
</dbReference>
<feature type="signal peptide" evidence="3">
    <location>
        <begin position="1"/>
        <end position="23"/>
    </location>
</feature>
<dbReference type="PROSITE" id="PS51257">
    <property type="entry name" value="PROKAR_LIPOPROTEIN"/>
    <property type="match status" value="1"/>
</dbReference>
<dbReference type="GO" id="GO:0016853">
    <property type="term" value="F:isomerase activity"/>
    <property type="evidence" value="ECO:0007669"/>
    <property type="project" value="UniProtKB-KW"/>
</dbReference>
<sequence length="187" mass="20252">MKKYLVAAGLILVLAGCSGEEEAAENGNTSEDGNASAENNAVGHGIEDGGEVGFTLDDEGNVQQAEVPAEEEKAILASYKEYIEAFNAEDTERYMAVISENPEGFDRDEDKKALEEAFAAYDTAYTTSDETIVKYEAGRAEVYATIDVEMKDPNSDKSTGQTGRQVVVFKKEEGNWLVSALHFIGSQ</sequence>
<feature type="chain" id="PRO_5031088059" evidence="3">
    <location>
        <begin position="24"/>
        <end position="187"/>
    </location>
</feature>
<organism evidence="5 6">
    <name type="scientific">Planococcus koreensis</name>
    <dbReference type="NCBI Taxonomy" id="112331"/>
    <lineage>
        <taxon>Bacteria</taxon>
        <taxon>Bacillati</taxon>
        <taxon>Bacillota</taxon>
        <taxon>Bacilli</taxon>
        <taxon>Bacillales</taxon>
        <taxon>Caryophanaceae</taxon>
        <taxon>Planococcus</taxon>
    </lineage>
</organism>
<protein>
    <submittedName>
        <fullName evidence="5">Ketosteroid isomerase-like protein</fullName>
    </submittedName>
</protein>
<dbReference type="Pfam" id="PF08139">
    <property type="entry name" value="LPAM_1"/>
    <property type="match status" value="1"/>
</dbReference>
<evidence type="ECO:0000256" key="2">
    <source>
        <dbReference type="SAM" id="MobiDB-lite"/>
    </source>
</evidence>
<comment type="caution">
    <text evidence="5">The sequence shown here is derived from an EMBL/GenBank/DDBJ whole genome shotgun (WGS) entry which is preliminary data.</text>
</comment>
<keyword evidence="6" id="KW-1185">Reference proteome</keyword>